<proteinExistence type="predicted"/>
<dbReference type="PROSITE" id="PS51257">
    <property type="entry name" value="PROKAR_LIPOPROTEIN"/>
    <property type="match status" value="1"/>
</dbReference>
<evidence type="ECO:0000313" key="2">
    <source>
        <dbReference type="EMBL" id="PXZ39608.1"/>
    </source>
</evidence>
<gene>
    <name evidence="2" type="ORF">DM482_04690</name>
</gene>
<keyword evidence="1" id="KW-0812">Transmembrane</keyword>
<comment type="caution">
    <text evidence="2">The sequence shown here is derived from an EMBL/GenBank/DDBJ whole genome shotgun (WGS) entry which is preliminary data.</text>
</comment>
<dbReference type="EMBL" id="QJPJ01000005">
    <property type="protein sequence ID" value="PXZ39608.1"/>
    <property type="molecule type" value="Genomic_DNA"/>
</dbReference>
<name>A0AAE5TIQ9_AVIPA</name>
<protein>
    <submittedName>
        <fullName evidence="2">Uncharacterized protein</fullName>
    </submittedName>
</protein>
<feature type="transmembrane region" description="Helical" evidence="1">
    <location>
        <begin position="7"/>
        <end position="28"/>
    </location>
</feature>
<dbReference type="Proteomes" id="UP000247594">
    <property type="component" value="Unassembled WGS sequence"/>
</dbReference>
<feature type="transmembrane region" description="Helical" evidence="1">
    <location>
        <begin position="48"/>
        <end position="66"/>
    </location>
</feature>
<reference evidence="2 3" key="1">
    <citation type="submission" date="2018-06" db="EMBL/GenBank/DDBJ databases">
        <authorList>
            <person name="Teymurazov M."/>
            <person name="Kislichkina A."/>
            <person name="Abaymova A."/>
            <person name="Mukhina T."/>
            <person name="Mayskaya N."/>
            <person name="Svetoch E."/>
            <person name="Bogun A."/>
        </authorList>
    </citation>
    <scope>NUCLEOTIDE SEQUENCE [LARGE SCALE GENOMIC DNA]</scope>
    <source>
        <strain evidence="2 3">SCPM-O-B-8406</strain>
    </source>
</reference>
<evidence type="ECO:0000313" key="3">
    <source>
        <dbReference type="Proteomes" id="UP000247594"/>
    </source>
</evidence>
<dbReference type="AlphaFoldDB" id="A0AAE5TIQ9"/>
<accession>A0AAE5TIQ9</accession>
<keyword evidence="1" id="KW-0472">Membrane</keyword>
<dbReference type="RefSeq" id="WP_110478415.1">
    <property type="nucleotide sequence ID" value="NZ_CP087589.1"/>
</dbReference>
<evidence type="ECO:0000256" key="1">
    <source>
        <dbReference type="SAM" id="Phobius"/>
    </source>
</evidence>
<keyword evidence="1" id="KW-1133">Transmembrane helix</keyword>
<organism evidence="2 3">
    <name type="scientific">Avibacterium paragallinarum</name>
    <name type="common">Haemophilus gallinarum</name>
    <dbReference type="NCBI Taxonomy" id="728"/>
    <lineage>
        <taxon>Bacteria</taxon>
        <taxon>Pseudomonadati</taxon>
        <taxon>Pseudomonadota</taxon>
        <taxon>Gammaproteobacteria</taxon>
        <taxon>Pasteurellales</taxon>
        <taxon>Pasteurellaceae</taxon>
        <taxon>Avibacterium</taxon>
    </lineage>
</organism>
<sequence>MKQFISFILTSINFLLIAGSCALAFYGYFFYSQETREQLNTLIELFTLPAYVGSISGLIGGVIYFFHGRR</sequence>